<evidence type="ECO:0000313" key="4">
    <source>
        <dbReference type="Proteomes" id="UP000469385"/>
    </source>
</evidence>
<dbReference type="Proteomes" id="UP000469385">
    <property type="component" value="Unassembled WGS sequence"/>
</dbReference>
<dbReference type="InterPro" id="IPR011051">
    <property type="entry name" value="RmlC_Cupin_sf"/>
</dbReference>
<accession>A0A6N8INR7</accession>
<dbReference type="GO" id="GO:0046872">
    <property type="term" value="F:metal ion binding"/>
    <property type="evidence" value="ECO:0007669"/>
    <property type="project" value="UniProtKB-KW"/>
</dbReference>
<gene>
    <name evidence="3" type="ORF">GON04_03500</name>
</gene>
<dbReference type="RefSeq" id="WP_157396598.1">
    <property type="nucleotide sequence ID" value="NZ_WSEL01000003.1"/>
</dbReference>
<evidence type="ECO:0000313" key="3">
    <source>
        <dbReference type="EMBL" id="MVQ28497.1"/>
    </source>
</evidence>
<dbReference type="InterPro" id="IPR014710">
    <property type="entry name" value="RmlC-like_jellyroll"/>
</dbReference>
<evidence type="ECO:0000259" key="2">
    <source>
        <dbReference type="Pfam" id="PF07883"/>
    </source>
</evidence>
<proteinExistence type="predicted"/>
<dbReference type="Pfam" id="PF07883">
    <property type="entry name" value="Cupin_2"/>
    <property type="match status" value="1"/>
</dbReference>
<evidence type="ECO:0000256" key="1">
    <source>
        <dbReference type="ARBA" id="ARBA00022723"/>
    </source>
</evidence>
<dbReference type="EMBL" id="WSEL01000003">
    <property type="protein sequence ID" value="MVQ28497.1"/>
    <property type="molecule type" value="Genomic_DNA"/>
</dbReference>
<keyword evidence="1" id="KW-0479">Metal-binding</keyword>
<keyword evidence="4" id="KW-1185">Reference proteome</keyword>
<dbReference type="AlphaFoldDB" id="A0A6N8INR7"/>
<dbReference type="InterPro" id="IPR013096">
    <property type="entry name" value="Cupin_2"/>
</dbReference>
<reference evidence="3 4" key="1">
    <citation type="submission" date="2019-12" db="EMBL/GenBank/DDBJ databases">
        <authorList>
            <person name="Huq M.A."/>
        </authorList>
    </citation>
    <scope>NUCLEOTIDE SEQUENCE [LARGE SCALE GENOMIC DNA]</scope>
    <source>
        <strain evidence="3 4">MAH-25</strain>
    </source>
</reference>
<feature type="domain" description="Cupin type-2" evidence="2">
    <location>
        <begin position="79"/>
        <end position="149"/>
    </location>
</feature>
<dbReference type="Gene3D" id="2.60.120.10">
    <property type="entry name" value="Jelly Rolls"/>
    <property type="match status" value="1"/>
</dbReference>
<protein>
    <submittedName>
        <fullName evidence="3">Cupin domain-containing protein</fullName>
    </submittedName>
</protein>
<dbReference type="PANTHER" id="PTHR35848:SF6">
    <property type="entry name" value="CUPIN TYPE-2 DOMAIN-CONTAINING PROTEIN"/>
    <property type="match status" value="1"/>
</dbReference>
<dbReference type="SUPFAM" id="SSF51182">
    <property type="entry name" value="RmlC-like cupins"/>
    <property type="match status" value="1"/>
</dbReference>
<comment type="caution">
    <text evidence="3">The sequence shown here is derived from an EMBL/GenBank/DDBJ whole genome shotgun (WGS) entry which is preliminary data.</text>
</comment>
<name>A0A6N8INR7_9BURK</name>
<dbReference type="InterPro" id="IPR051610">
    <property type="entry name" value="GPI/OXD"/>
</dbReference>
<dbReference type="PANTHER" id="PTHR35848">
    <property type="entry name" value="OXALATE-BINDING PROTEIN"/>
    <property type="match status" value="1"/>
</dbReference>
<organism evidence="3 4">
    <name type="scientific">Ramlibacter pinisoli</name>
    <dbReference type="NCBI Taxonomy" id="2682844"/>
    <lineage>
        <taxon>Bacteria</taxon>
        <taxon>Pseudomonadati</taxon>
        <taxon>Pseudomonadota</taxon>
        <taxon>Betaproteobacteria</taxon>
        <taxon>Burkholderiales</taxon>
        <taxon>Comamonadaceae</taxon>
        <taxon>Ramlibacter</taxon>
    </lineage>
</organism>
<sequence>MERWTPTQEEMKSRIARFHDVVPVKNKHLDEKGIPPDVLEMIMAKTTRNVMSPGPLPGQLSPKPAVEGGDAGVFRLGIATCPPGQGPGLHVHYRTHETFIAMTGRWEIQWGDHGEESVMLEHMDLIAVPPRVTRRFINRSDQDAHLMVIIQGQRDEFDDVDRVPQTAQAIAAKYGQGMVDKLQSLGWKFTIGVEHEAKQAA</sequence>